<dbReference type="Proteomes" id="UP000736335">
    <property type="component" value="Unassembled WGS sequence"/>
</dbReference>
<name>A0A9P6L325_9AGAM</name>
<feature type="region of interest" description="Disordered" evidence="1">
    <location>
        <begin position="109"/>
        <end position="133"/>
    </location>
</feature>
<feature type="compositionally biased region" description="Polar residues" evidence="1">
    <location>
        <begin position="111"/>
        <end position="124"/>
    </location>
</feature>
<evidence type="ECO:0000256" key="1">
    <source>
        <dbReference type="SAM" id="MobiDB-lite"/>
    </source>
</evidence>
<organism evidence="2 3">
    <name type="scientific">Thelephora terrestris</name>
    <dbReference type="NCBI Taxonomy" id="56493"/>
    <lineage>
        <taxon>Eukaryota</taxon>
        <taxon>Fungi</taxon>
        <taxon>Dikarya</taxon>
        <taxon>Basidiomycota</taxon>
        <taxon>Agaricomycotina</taxon>
        <taxon>Agaricomycetes</taxon>
        <taxon>Thelephorales</taxon>
        <taxon>Thelephoraceae</taxon>
        <taxon>Thelephora</taxon>
    </lineage>
</organism>
<dbReference type="AlphaFoldDB" id="A0A9P6L325"/>
<evidence type="ECO:0000313" key="3">
    <source>
        <dbReference type="Proteomes" id="UP000736335"/>
    </source>
</evidence>
<dbReference type="PANTHER" id="PTHR40422">
    <property type="entry name" value="TRANSLATION MACHINERY-ASSOCIATED PROTEIN 17"/>
    <property type="match status" value="1"/>
</dbReference>
<dbReference type="PANTHER" id="PTHR40422:SF1">
    <property type="entry name" value="TRANSLATION MACHINERY-ASSOCIATED PROTEIN 17"/>
    <property type="match status" value="1"/>
</dbReference>
<evidence type="ECO:0000313" key="2">
    <source>
        <dbReference type="EMBL" id="KAF9780135.1"/>
    </source>
</evidence>
<gene>
    <name evidence="2" type="ORF">BJ322DRAFT_313026</name>
</gene>
<dbReference type="EMBL" id="WIUZ02000017">
    <property type="protein sequence ID" value="KAF9780135.1"/>
    <property type="molecule type" value="Genomic_DNA"/>
</dbReference>
<keyword evidence="3" id="KW-1185">Reference proteome</keyword>
<sequence length="133" mass="14931">MAAEVKFRYPQPFTWAQVMDLDVGTISQEITRLQHSLDHLKFTQDQLQHLIDTTAHSVPDPEFMGAIQENVDVINSQEERISILKYALVQKGVVSHSHYDLDPGRLAQRPATITNPEPNAPSTTEGDDGGFYI</sequence>
<accession>A0A9P6L325</accession>
<dbReference type="OrthoDB" id="548474at2759"/>
<dbReference type="GO" id="GO:0070682">
    <property type="term" value="P:proteasome regulatory particle assembly"/>
    <property type="evidence" value="ECO:0007669"/>
    <property type="project" value="InterPro"/>
</dbReference>
<dbReference type="GO" id="GO:0030674">
    <property type="term" value="F:protein-macromolecule adaptor activity"/>
    <property type="evidence" value="ECO:0007669"/>
    <property type="project" value="TreeGrafter"/>
</dbReference>
<proteinExistence type="predicted"/>
<protein>
    <submittedName>
        <fullName evidence="2">Uncharacterized protein</fullName>
    </submittedName>
</protein>
<dbReference type="InterPro" id="IPR038966">
    <property type="entry name" value="TMA17"/>
</dbReference>
<reference evidence="2" key="2">
    <citation type="submission" date="2020-11" db="EMBL/GenBank/DDBJ databases">
        <authorList>
            <consortium name="DOE Joint Genome Institute"/>
            <person name="Kuo A."/>
            <person name="Miyauchi S."/>
            <person name="Kiss E."/>
            <person name="Drula E."/>
            <person name="Kohler A."/>
            <person name="Sanchez-Garcia M."/>
            <person name="Andreopoulos B."/>
            <person name="Barry K.W."/>
            <person name="Bonito G."/>
            <person name="Buee M."/>
            <person name="Carver A."/>
            <person name="Chen C."/>
            <person name="Cichocki N."/>
            <person name="Clum A."/>
            <person name="Culley D."/>
            <person name="Crous P.W."/>
            <person name="Fauchery L."/>
            <person name="Girlanda M."/>
            <person name="Hayes R."/>
            <person name="Keri Z."/>
            <person name="Labutti K."/>
            <person name="Lipzen A."/>
            <person name="Lombard V."/>
            <person name="Magnuson J."/>
            <person name="Maillard F."/>
            <person name="Morin E."/>
            <person name="Murat C."/>
            <person name="Nolan M."/>
            <person name="Ohm R."/>
            <person name="Pangilinan J."/>
            <person name="Pereira M."/>
            <person name="Perotto S."/>
            <person name="Peter M."/>
            <person name="Riley R."/>
            <person name="Sitrit Y."/>
            <person name="Stielow B."/>
            <person name="Szollosi G."/>
            <person name="Zifcakova L."/>
            <person name="Stursova M."/>
            <person name="Spatafora J.W."/>
            <person name="Tedersoo L."/>
            <person name="Vaario L.-M."/>
            <person name="Yamada A."/>
            <person name="Yan M."/>
            <person name="Wang P."/>
            <person name="Xu J."/>
            <person name="Bruns T."/>
            <person name="Baldrian P."/>
            <person name="Vilgalys R."/>
            <person name="Henrissat B."/>
            <person name="Grigoriev I.V."/>
            <person name="Hibbett D."/>
            <person name="Nagy L.G."/>
            <person name="Martin F.M."/>
        </authorList>
    </citation>
    <scope>NUCLEOTIDE SEQUENCE</scope>
    <source>
        <strain evidence="2">UH-Tt-Lm1</strain>
    </source>
</reference>
<reference evidence="2" key="1">
    <citation type="journal article" date="2020" name="Nat. Commun.">
        <title>Large-scale genome sequencing of mycorrhizal fungi provides insights into the early evolution of symbiotic traits.</title>
        <authorList>
            <person name="Miyauchi S."/>
            <person name="Kiss E."/>
            <person name="Kuo A."/>
            <person name="Drula E."/>
            <person name="Kohler A."/>
            <person name="Sanchez-Garcia M."/>
            <person name="Morin E."/>
            <person name="Andreopoulos B."/>
            <person name="Barry K.W."/>
            <person name="Bonito G."/>
            <person name="Buee M."/>
            <person name="Carver A."/>
            <person name="Chen C."/>
            <person name="Cichocki N."/>
            <person name="Clum A."/>
            <person name="Culley D."/>
            <person name="Crous P.W."/>
            <person name="Fauchery L."/>
            <person name="Girlanda M."/>
            <person name="Hayes R.D."/>
            <person name="Keri Z."/>
            <person name="LaButti K."/>
            <person name="Lipzen A."/>
            <person name="Lombard V."/>
            <person name="Magnuson J."/>
            <person name="Maillard F."/>
            <person name="Murat C."/>
            <person name="Nolan M."/>
            <person name="Ohm R.A."/>
            <person name="Pangilinan J."/>
            <person name="Pereira M.F."/>
            <person name="Perotto S."/>
            <person name="Peter M."/>
            <person name="Pfister S."/>
            <person name="Riley R."/>
            <person name="Sitrit Y."/>
            <person name="Stielow J.B."/>
            <person name="Szollosi G."/>
            <person name="Zifcakova L."/>
            <person name="Stursova M."/>
            <person name="Spatafora J.W."/>
            <person name="Tedersoo L."/>
            <person name="Vaario L.M."/>
            <person name="Yamada A."/>
            <person name="Yan M."/>
            <person name="Wang P."/>
            <person name="Xu J."/>
            <person name="Bruns T."/>
            <person name="Baldrian P."/>
            <person name="Vilgalys R."/>
            <person name="Dunand C."/>
            <person name="Henrissat B."/>
            <person name="Grigoriev I.V."/>
            <person name="Hibbett D."/>
            <person name="Nagy L.G."/>
            <person name="Martin F.M."/>
        </authorList>
    </citation>
    <scope>NUCLEOTIDE SEQUENCE</scope>
    <source>
        <strain evidence="2">UH-Tt-Lm1</strain>
    </source>
</reference>
<comment type="caution">
    <text evidence="2">The sequence shown here is derived from an EMBL/GenBank/DDBJ whole genome shotgun (WGS) entry which is preliminary data.</text>
</comment>